<dbReference type="InterPro" id="IPR016817">
    <property type="entry name" value="MannP-dilichol_defect-1"/>
</dbReference>
<dbReference type="GeneID" id="25900889"/>
<evidence type="ECO:0000256" key="1">
    <source>
        <dbReference type="ARBA" id="ARBA00022448"/>
    </source>
</evidence>
<dbReference type="STRING" id="667725.A0A0L0GEQ3"/>
<evidence type="ECO:0000256" key="2">
    <source>
        <dbReference type="ARBA" id="ARBA00022737"/>
    </source>
</evidence>
<reference evidence="4 5" key="1">
    <citation type="submission" date="2011-02" db="EMBL/GenBank/DDBJ databases">
        <title>The Genome Sequence of Sphaeroforma arctica JP610.</title>
        <authorList>
            <consortium name="The Broad Institute Genome Sequencing Platform"/>
            <person name="Russ C."/>
            <person name="Cuomo C."/>
            <person name="Young S.K."/>
            <person name="Zeng Q."/>
            <person name="Gargeya S."/>
            <person name="Alvarado L."/>
            <person name="Berlin A."/>
            <person name="Chapman S.B."/>
            <person name="Chen Z."/>
            <person name="Freedman E."/>
            <person name="Gellesch M."/>
            <person name="Goldberg J."/>
            <person name="Griggs A."/>
            <person name="Gujja S."/>
            <person name="Heilman E."/>
            <person name="Heiman D."/>
            <person name="Howarth C."/>
            <person name="Mehta T."/>
            <person name="Neiman D."/>
            <person name="Pearson M."/>
            <person name="Roberts A."/>
            <person name="Saif S."/>
            <person name="Shea T."/>
            <person name="Shenoy N."/>
            <person name="Sisk P."/>
            <person name="Stolte C."/>
            <person name="Sykes S."/>
            <person name="White J."/>
            <person name="Yandava C."/>
            <person name="Burger G."/>
            <person name="Gray M.W."/>
            <person name="Holland P.W.H."/>
            <person name="King N."/>
            <person name="Lang F.B.F."/>
            <person name="Roger A.J."/>
            <person name="Ruiz-Trillo I."/>
            <person name="Haas B."/>
            <person name="Nusbaum C."/>
            <person name="Birren B."/>
        </authorList>
    </citation>
    <scope>NUCLEOTIDE SEQUENCE [LARGE SCALE GENOMIC DNA]</scope>
    <source>
        <strain evidence="4 5">JP610</strain>
    </source>
</reference>
<dbReference type="OrthoDB" id="271506at2759"/>
<evidence type="ECO:0008006" key="6">
    <source>
        <dbReference type="Google" id="ProtNLM"/>
    </source>
</evidence>
<keyword evidence="5" id="KW-1185">Reference proteome</keyword>
<feature type="transmembrane region" description="Helical" evidence="3">
    <location>
        <begin position="156"/>
        <end position="177"/>
    </location>
</feature>
<dbReference type="Gene3D" id="1.20.1280.290">
    <property type="match status" value="1"/>
</dbReference>
<sequence length="194" mass="21045">MMKIVSNKSAEGISMLALFLEVINYSVSVVHNLRHNNPLIAWAETLNLTFQNIVLMVLVMVYGKGNMLPGTVMFVAYAGMLFVMQDEQAFTSEYLSIAFAGGTMLTVAARGIQIAAIQSAGHAQNLSFATVALQFGGSVARVFTTIHEMPDDTDMLFAFGAASLLNGVILLQLIYFWNAKAPEVAAKDAEKKTQ</sequence>
<accession>A0A0L0GEQ3</accession>
<dbReference type="RefSeq" id="XP_014161402.1">
    <property type="nucleotide sequence ID" value="XM_014305927.1"/>
</dbReference>
<keyword evidence="2" id="KW-0677">Repeat</keyword>
<feature type="transmembrane region" description="Helical" evidence="3">
    <location>
        <begin position="126"/>
        <end position="144"/>
    </location>
</feature>
<dbReference type="AlphaFoldDB" id="A0A0L0GEQ3"/>
<keyword evidence="3" id="KW-0472">Membrane</keyword>
<dbReference type="eggNOG" id="KOG3211">
    <property type="taxonomic scope" value="Eukaryota"/>
</dbReference>
<proteinExistence type="predicted"/>
<keyword evidence="3" id="KW-1133">Transmembrane helix</keyword>
<name>A0A0L0GEQ3_9EUKA</name>
<evidence type="ECO:0000256" key="3">
    <source>
        <dbReference type="SAM" id="Phobius"/>
    </source>
</evidence>
<evidence type="ECO:0000313" key="5">
    <source>
        <dbReference type="Proteomes" id="UP000054560"/>
    </source>
</evidence>
<organism evidence="4 5">
    <name type="scientific">Sphaeroforma arctica JP610</name>
    <dbReference type="NCBI Taxonomy" id="667725"/>
    <lineage>
        <taxon>Eukaryota</taxon>
        <taxon>Ichthyosporea</taxon>
        <taxon>Ichthyophonida</taxon>
        <taxon>Sphaeroforma</taxon>
    </lineage>
</organism>
<dbReference type="PANTHER" id="PTHR12226:SF2">
    <property type="entry name" value="MANNOSE-P-DOLICHOL UTILIZATION DEFECT 1 PROTEIN"/>
    <property type="match status" value="1"/>
</dbReference>
<keyword evidence="1" id="KW-0813">Transport</keyword>
<evidence type="ECO:0000313" key="4">
    <source>
        <dbReference type="EMBL" id="KNC87500.1"/>
    </source>
</evidence>
<feature type="transmembrane region" description="Helical" evidence="3">
    <location>
        <begin position="97"/>
        <end position="117"/>
    </location>
</feature>
<keyword evidence="3" id="KW-0812">Transmembrane</keyword>
<dbReference type="Proteomes" id="UP000054560">
    <property type="component" value="Unassembled WGS sequence"/>
</dbReference>
<gene>
    <name evidence="4" type="ORF">SARC_00385</name>
</gene>
<dbReference type="PANTHER" id="PTHR12226">
    <property type="entry name" value="MANNOSE-P-DOLICHOL UTILIZATION DEFECT 1 LEC35 -RELATED"/>
    <property type="match status" value="1"/>
</dbReference>
<dbReference type="EMBL" id="KQ241607">
    <property type="protein sequence ID" value="KNC87500.1"/>
    <property type="molecule type" value="Genomic_DNA"/>
</dbReference>
<protein>
    <recommendedName>
        <fullName evidence="6">Mannose-P-dolichol utilization defect 1 protein homolog</fullName>
    </recommendedName>
</protein>